<dbReference type="EMBL" id="BARV01016575">
    <property type="protein sequence ID" value="GAI28601.1"/>
    <property type="molecule type" value="Genomic_DNA"/>
</dbReference>
<reference evidence="1" key="1">
    <citation type="journal article" date="2014" name="Front. Microbiol.">
        <title>High frequency of phylogenetically diverse reductive dehalogenase-homologous genes in deep subseafloor sedimentary metagenomes.</title>
        <authorList>
            <person name="Kawai M."/>
            <person name="Futagami T."/>
            <person name="Toyoda A."/>
            <person name="Takaki Y."/>
            <person name="Nishi S."/>
            <person name="Hori S."/>
            <person name="Arai W."/>
            <person name="Tsubouchi T."/>
            <person name="Morono Y."/>
            <person name="Uchiyama I."/>
            <person name="Ito T."/>
            <person name="Fujiyama A."/>
            <person name="Inagaki F."/>
            <person name="Takami H."/>
        </authorList>
    </citation>
    <scope>NUCLEOTIDE SEQUENCE</scope>
    <source>
        <strain evidence="1">Expedition CK06-06</strain>
    </source>
</reference>
<dbReference type="AlphaFoldDB" id="X1NEG6"/>
<name>X1NEG6_9ZZZZ</name>
<organism evidence="1">
    <name type="scientific">marine sediment metagenome</name>
    <dbReference type="NCBI Taxonomy" id="412755"/>
    <lineage>
        <taxon>unclassified sequences</taxon>
        <taxon>metagenomes</taxon>
        <taxon>ecological metagenomes</taxon>
    </lineage>
</organism>
<comment type="caution">
    <text evidence="1">The sequence shown here is derived from an EMBL/GenBank/DDBJ whole genome shotgun (WGS) entry which is preliminary data.</text>
</comment>
<accession>X1NEG6</accession>
<proteinExistence type="predicted"/>
<feature type="non-terminal residue" evidence="1">
    <location>
        <position position="1"/>
    </location>
</feature>
<gene>
    <name evidence="1" type="ORF">S06H3_28408</name>
</gene>
<protein>
    <submittedName>
        <fullName evidence="1">Uncharacterized protein</fullName>
    </submittedName>
</protein>
<sequence>RETLIKDALKKADLSEGFLPYITVEKDEDIEESVKSLKDKVLDFKQAEIDKKLKKGEVPLKGEEAGSVGEEIAKSFAKEKNVGPEGQAFRGLSEEEIKKGEEIKEKK</sequence>
<evidence type="ECO:0000313" key="1">
    <source>
        <dbReference type="EMBL" id="GAI28601.1"/>
    </source>
</evidence>